<keyword evidence="2 4" id="KW-0238">DNA-binding</keyword>
<dbReference type="InterPro" id="IPR011075">
    <property type="entry name" value="TetR_C"/>
</dbReference>
<dbReference type="PRINTS" id="PR00455">
    <property type="entry name" value="HTHTETR"/>
</dbReference>
<evidence type="ECO:0000256" key="1">
    <source>
        <dbReference type="ARBA" id="ARBA00023015"/>
    </source>
</evidence>
<evidence type="ECO:0000259" key="5">
    <source>
        <dbReference type="PROSITE" id="PS50977"/>
    </source>
</evidence>
<dbReference type="AlphaFoldDB" id="A0A7Z0BIQ4"/>
<dbReference type="SUPFAM" id="SSF48498">
    <property type="entry name" value="Tetracyclin repressor-like, C-terminal domain"/>
    <property type="match status" value="1"/>
</dbReference>
<feature type="domain" description="HTH tetR-type" evidence="5">
    <location>
        <begin position="11"/>
        <end position="71"/>
    </location>
</feature>
<dbReference type="InterPro" id="IPR050109">
    <property type="entry name" value="HTH-type_TetR-like_transc_reg"/>
</dbReference>
<dbReference type="EMBL" id="JACCHL010000001">
    <property type="protein sequence ID" value="NYH51240.1"/>
    <property type="molecule type" value="Genomic_DNA"/>
</dbReference>
<keyword evidence="3" id="KW-0804">Transcription</keyword>
<gene>
    <name evidence="6" type="ORF">HNR06_000829</name>
</gene>
<protein>
    <submittedName>
        <fullName evidence="6">AcrR family transcriptional regulator</fullName>
    </submittedName>
</protein>
<proteinExistence type="predicted"/>
<dbReference type="PANTHER" id="PTHR30055:SF148">
    <property type="entry name" value="TETR-FAMILY TRANSCRIPTIONAL REGULATOR"/>
    <property type="match status" value="1"/>
</dbReference>
<dbReference type="GO" id="GO:0000976">
    <property type="term" value="F:transcription cis-regulatory region binding"/>
    <property type="evidence" value="ECO:0007669"/>
    <property type="project" value="TreeGrafter"/>
</dbReference>
<accession>A0A7Z0BIQ4</accession>
<evidence type="ECO:0000256" key="4">
    <source>
        <dbReference type="PROSITE-ProRule" id="PRU00335"/>
    </source>
</evidence>
<dbReference type="Gene3D" id="1.10.10.60">
    <property type="entry name" value="Homeodomain-like"/>
    <property type="match status" value="1"/>
</dbReference>
<reference evidence="6 7" key="1">
    <citation type="submission" date="2020-07" db="EMBL/GenBank/DDBJ databases">
        <title>Sequencing the genomes of 1000 actinobacteria strains.</title>
        <authorList>
            <person name="Klenk H.-P."/>
        </authorList>
    </citation>
    <scope>NUCLEOTIDE SEQUENCE [LARGE SCALE GENOMIC DNA]</scope>
    <source>
        <strain evidence="6 7">DSM 45278</strain>
    </source>
</reference>
<evidence type="ECO:0000256" key="2">
    <source>
        <dbReference type="ARBA" id="ARBA00023125"/>
    </source>
</evidence>
<evidence type="ECO:0000256" key="3">
    <source>
        <dbReference type="ARBA" id="ARBA00023163"/>
    </source>
</evidence>
<dbReference type="PROSITE" id="PS50977">
    <property type="entry name" value="HTH_TETR_2"/>
    <property type="match status" value="1"/>
</dbReference>
<dbReference type="Pfam" id="PF16859">
    <property type="entry name" value="TetR_C_11"/>
    <property type="match status" value="1"/>
</dbReference>
<sequence length="195" mass="21691">MPPTPGRPRSAEADRAVLGAALELLVEHGVEGTSIEKVAQRAGVTRATVYRRYPDKTRLLLAALLKGLRTPSDLPECDSVEEMLSMWAQGLGGPDAAGGRRLLRRLMTGLHDHPELHRAYREAGIARRERWIRSTLERARERGEFPPDADLAVVGEILTSAVTTHLLTRPDTCTVREVEDHLLAVLHHTCYRRTP</sequence>
<dbReference type="SUPFAM" id="SSF46689">
    <property type="entry name" value="Homeodomain-like"/>
    <property type="match status" value="1"/>
</dbReference>
<dbReference type="InterPro" id="IPR001647">
    <property type="entry name" value="HTH_TetR"/>
</dbReference>
<comment type="caution">
    <text evidence="6">The sequence shown here is derived from an EMBL/GenBank/DDBJ whole genome shotgun (WGS) entry which is preliminary data.</text>
</comment>
<dbReference type="InterPro" id="IPR009057">
    <property type="entry name" value="Homeodomain-like_sf"/>
</dbReference>
<dbReference type="GO" id="GO:0003700">
    <property type="term" value="F:DNA-binding transcription factor activity"/>
    <property type="evidence" value="ECO:0007669"/>
    <property type="project" value="TreeGrafter"/>
</dbReference>
<dbReference type="Gene3D" id="1.10.357.10">
    <property type="entry name" value="Tetracycline Repressor, domain 2"/>
    <property type="match status" value="1"/>
</dbReference>
<dbReference type="InterPro" id="IPR036271">
    <property type="entry name" value="Tet_transcr_reg_TetR-rel_C_sf"/>
</dbReference>
<name>A0A7Z0BIQ4_9ACTN</name>
<organism evidence="6 7">
    <name type="scientific">Nocardiopsis sinuspersici</name>
    <dbReference type="NCBI Taxonomy" id="501010"/>
    <lineage>
        <taxon>Bacteria</taxon>
        <taxon>Bacillati</taxon>
        <taxon>Actinomycetota</taxon>
        <taxon>Actinomycetes</taxon>
        <taxon>Streptosporangiales</taxon>
        <taxon>Nocardiopsidaceae</taxon>
        <taxon>Nocardiopsis</taxon>
    </lineage>
</organism>
<feature type="DNA-binding region" description="H-T-H motif" evidence="4">
    <location>
        <begin position="34"/>
        <end position="53"/>
    </location>
</feature>
<dbReference type="PANTHER" id="PTHR30055">
    <property type="entry name" value="HTH-TYPE TRANSCRIPTIONAL REGULATOR RUTR"/>
    <property type="match status" value="1"/>
</dbReference>
<keyword evidence="1" id="KW-0805">Transcription regulation</keyword>
<dbReference type="RefSeq" id="WP_179809213.1">
    <property type="nucleotide sequence ID" value="NZ_JACCHL010000001.1"/>
</dbReference>
<dbReference type="Proteomes" id="UP000584931">
    <property type="component" value="Unassembled WGS sequence"/>
</dbReference>
<evidence type="ECO:0000313" key="7">
    <source>
        <dbReference type="Proteomes" id="UP000584931"/>
    </source>
</evidence>
<dbReference type="Pfam" id="PF00440">
    <property type="entry name" value="TetR_N"/>
    <property type="match status" value="1"/>
</dbReference>
<evidence type="ECO:0000313" key="6">
    <source>
        <dbReference type="EMBL" id="NYH51240.1"/>
    </source>
</evidence>